<dbReference type="CDD" id="cd17324">
    <property type="entry name" value="MFS_NepI_like"/>
    <property type="match status" value="1"/>
</dbReference>
<proteinExistence type="predicted"/>
<comment type="subcellular location">
    <subcellularLocation>
        <location evidence="1">Cell membrane</location>
        <topology evidence="1">Multi-pass membrane protein</topology>
    </subcellularLocation>
</comment>
<feature type="transmembrane region" description="Helical" evidence="6">
    <location>
        <begin position="73"/>
        <end position="97"/>
    </location>
</feature>
<evidence type="ECO:0000313" key="8">
    <source>
        <dbReference type="EMBL" id="HEB45345.1"/>
    </source>
</evidence>
<evidence type="ECO:0000256" key="6">
    <source>
        <dbReference type="SAM" id="Phobius"/>
    </source>
</evidence>
<comment type="caution">
    <text evidence="8">The sequence shown here is derived from an EMBL/GenBank/DDBJ whole genome shotgun (WGS) entry which is preliminary data.</text>
</comment>
<reference evidence="8" key="1">
    <citation type="journal article" date="2020" name="mSystems">
        <title>Genome- and Community-Level Interaction Insights into Carbon Utilization and Element Cycling Functions of Hydrothermarchaeota in Hydrothermal Sediment.</title>
        <authorList>
            <person name="Zhou Z."/>
            <person name="Liu Y."/>
            <person name="Xu W."/>
            <person name="Pan J."/>
            <person name="Luo Z.H."/>
            <person name="Li M."/>
        </authorList>
    </citation>
    <scope>NUCLEOTIDE SEQUENCE [LARGE SCALE GENOMIC DNA]</scope>
    <source>
        <strain evidence="8">SpSt-243</strain>
    </source>
</reference>
<evidence type="ECO:0000259" key="7">
    <source>
        <dbReference type="PROSITE" id="PS50850"/>
    </source>
</evidence>
<dbReference type="GO" id="GO:0005886">
    <property type="term" value="C:plasma membrane"/>
    <property type="evidence" value="ECO:0007669"/>
    <property type="project" value="UniProtKB-SubCell"/>
</dbReference>
<keyword evidence="2" id="KW-1003">Cell membrane</keyword>
<dbReference type="InterPro" id="IPR036259">
    <property type="entry name" value="MFS_trans_sf"/>
</dbReference>
<dbReference type="PANTHER" id="PTHR43124">
    <property type="entry name" value="PURINE EFFLUX PUMP PBUE"/>
    <property type="match status" value="1"/>
</dbReference>
<feature type="transmembrane region" description="Helical" evidence="6">
    <location>
        <begin position="291"/>
        <end position="311"/>
    </location>
</feature>
<feature type="transmembrane region" description="Helical" evidence="6">
    <location>
        <begin position="129"/>
        <end position="152"/>
    </location>
</feature>
<sequence length="387" mass="38371">MPAAIYAFSLCAFALGFVEFVVIGLSPSMALDLGLPAADLGATVTAYALGVAIGAPFLTALTSGWSRKTLLTVAMLVFVAGNVVIAMSSDLGLILGARFATGLMHGVFLAVASSVAAALVPANRSASAIAFVFGGLTIALVTGVPAGTYLGAVWSWRAVFISVSVCAIAAVVGLWLLTPAGTGDKSKGTPNAGLKGLLNPALIGAAGITVLANGGAFTLYTYVTPLLTDVTGLEIGVISTIFLLYGLAAAVGNVAGGMFSDRVGSRVASASVLGLLTAVLLGIAVLSSYAIPTAVMILVLGFAMFAAVPILQSRMLGIAASQSSDLSAAASGMNIAAFNLGITAGSLVGHGVISQFGIAMTPLAGAIGTAVGFILILAARPAYGLAR</sequence>
<dbReference type="InterPro" id="IPR011701">
    <property type="entry name" value="MFS"/>
</dbReference>
<dbReference type="InterPro" id="IPR020846">
    <property type="entry name" value="MFS_dom"/>
</dbReference>
<dbReference type="PANTHER" id="PTHR43124:SF8">
    <property type="entry name" value="INNER MEMBRANE TRANSPORT PROTEIN YDHP"/>
    <property type="match status" value="1"/>
</dbReference>
<feature type="transmembrane region" description="Helical" evidence="6">
    <location>
        <begin position="359"/>
        <end position="379"/>
    </location>
</feature>
<dbReference type="SUPFAM" id="SSF103473">
    <property type="entry name" value="MFS general substrate transporter"/>
    <property type="match status" value="1"/>
</dbReference>
<name>A0A7C1T8W0_9HYPH</name>
<feature type="transmembrane region" description="Helical" evidence="6">
    <location>
        <begin position="235"/>
        <end position="255"/>
    </location>
</feature>
<accession>A0A7C1T8W0</accession>
<feature type="domain" description="Major facilitator superfamily (MFS) profile" evidence="7">
    <location>
        <begin position="4"/>
        <end position="384"/>
    </location>
</feature>
<organism evidence="8">
    <name type="scientific">Agrobacterium albertimagni</name>
    <dbReference type="NCBI Taxonomy" id="147266"/>
    <lineage>
        <taxon>Bacteria</taxon>
        <taxon>Pseudomonadati</taxon>
        <taxon>Pseudomonadota</taxon>
        <taxon>Alphaproteobacteria</taxon>
        <taxon>Hyphomicrobiales</taxon>
        <taxon>Rhizobiaceae</taxon>
        <taxon>Rhizobium/Agrobacterium group</taxon>
        <taxon>Agrobacterium</taxon>
    </lineage>
</organism>
<evidence type="ECO:0000256" key="4">
    <source>
        <dbReference type="ARBA" id="ARBA00022989"/>
    </source>
</evidence>
<evidence type="ECO:0000256" key="1">
    <source>
        <dbReference type="ARBA" id="ARBA00004651"/>
    </source>
</evidence>
<dbReference type="InterPro" id="IPR050189">
    <property type="entry name" value="MFS_Efflux_Transporters"/>
</dbReference>
<keyword evidence="3 6" id="KW-0812">Transmembrane</keyword>
<feature type="transmembrane region" description="Helical" evidence="6">
    <location>
        <begin position="267"/>
        <end position="285"/>
    </location>
</feature>
<dbReference type="EMBL" id="DSKI01000872">
    <property type="protein sequence ID" value="HEB45345.1"/>
    <property type="molecule type" value="Genomic_DNA"/>
</dbReference>
<keyword evidence="4 6" id="KW-1133">Transmembrane helix</keyword>
<feature type="transmembrane region" description="Helical" evidence="6">
    <location>
        <begin position="40"/>
        <end position="61"/>
    </location>
</feature>
<feature type="transmembrane region" description="Helical" evidence="6">
    <location>
        <begin position="332"/>
        <end position="353"/>
    </location>
</feature>
<protein>
    <submittedName>
        <fullName evidence="8">MFS transporter</fullName>
    </submittedName>
</protein>
<feature type="transmembrane region" description="Helical" evidence="6">
    <location>
        <begin position="103"/>
        <end position="122"/>
    </location>
</feature>
<gene>
    <name evidence="8" type="ORF">ENP70_17015</name>
</gene>
<evidence type="ECO:0000256" key="5">
    <source>
        <dbReference type="ARBA" id="ARBA00023136"/>
    </source>
</evidence>
<dbReference type="GO" id="GO:0022857">
    <property type="term" value="F:transmembrane transporter activity"/>
    <property type="evidence" value="ECO:0007669"/>
    <property type="project" value="InterPro"/>
</dbReference>
<keyword evidence="5 6" id="KW-0472">Membrane</keyword>
<feature type="transmembrane region" description="Helical" evidence="6">
    <location>
        <begin position="158"/>
        <end position="177"/>
    </location>
</feature>
<dbReference type="AlphaFoldDB" id="A0A7C1T8W0"/>
<dbReference type="PROSITE" id="PS50850">
    <property type="entry name" value="MFS"/>
    <property type="match status" value="1"/>
</dbReference>
<dbReference type="Pfam" id="PF07690">
    <property type="entry name" value="MFS_1"/>
    <property type="match status" value="1"/>
</dbReference>
<feature type="transmembrane region" description="Helical" evidence="6">
    <location>
        <begin position="197"/>
        <end position="223"/>
    </location>
</feature>
<evidence type="ECO:0000256" key="3">
    <source>
        <dbReference type="ARBA" id="ARBA00022692"/>
    </source>
</evidence>
<dbReference type="Gene3D" id="1.20.1250.20">
    <property type="entry name" value="MFS general substrate transporter like domains"/>
    <property type="match status" value="2"/>
</dbReference>
<evidence type="ECO:0000256" key="2">
    <source>
        <dbReference type="ARBA" id="ARBA00022475"/>
    </source>
</evidence>